<dbReference type="PANTHER" id="PTHR43649">
    <property type="entry name" value="ARABINOSE-BINDING PROTEIN-RELATED"/>
    <property type="match status" value="1"/>
</dbReference>
<name>A0A809S3I8_9PROT</name>
<evidence type="ECO:0000256" key="4">
    <source>
        <dbReference type="ARBA" id="ARBA00017470"/>
    </source>
</evidence>
<comment type="similarity">
    <text evidence="2">Belongs to the bacterial solute-binding protein 1 family.</text>
</comment>
<evidence type="ECO:0000256" key="5">
    <source>
        <dbReference type="ARBA" id="ARBA00022448"/>
    </source>
</evidence>
<keyword evidence="5" id="KW-0813">Transport</keyword>
<dbReference type="Proteomes" id="UP000662914">
    <property type="component" value="Chromosome"/>
</dbReference>
<sequence>MLSKSLAALLLGLSPLALAAAPPAPPPEIALRHALTGEAAAALVELVGRFNAESKAGKVALQHVGMVADPHQLPHLALLDDDEQQRFFNGHPRMLPLYKVMDGAKEKFDAAALFPVLADVVDDNKGRIQALPLALSLPLLYYNKDTFRKARLDPAKPPVTWWEVQTAAGKVFDVDRRCPFTSSNSAWVLMENVATQHGEPVAHGEQGGKAGLALNNLVEVKHVALLSSWHKSFYFRYFGPGREADEKFLSGECSMLTSDSSLYLRLLRRKPFDFGVAALPHYDDVRGAVPGRLLPDGPALWALAGKKKPEYALAAHFIAFLMRPEEQRLWVGSTGFLPMTAAAMDALAAEGAPPELLRKAVERLSDKRFASAARPKAVFGMGRVRAILNEELEAVWANLKPAKEALDTAVRRGNSALQPQPTDGTVSR</sequence>
<dbReference type="Pfam" id="PF13416">
    <property type="entry name" value="SBP_bac_8"/>
    <property type="match status" value="1"/>
</dbReference>
<reference evidence="8" key="1">
    <citation type="journal article" name="DNA Res.">
        <title>The physiological potential of anammox bacteria as revealed by their core genome structure.</title>
        <authorList>
            <person name="Okubo T."/>
            <person name="Toyoda A."/>
            <person name="Fukuhara K."/>
            <person name="Uchiyama I."/>
            <person name="Harigaya Y."/>
            <person name="Kuroiwa M."/>
            <person name="Suzuki T."/>
            <person name="Murakami Y."/>
            <person name="Suwa Y."/>
            <person name="Takami H."/>
        </authorList>
    </citation>
    <scope>NUCLEOTIDE SEQUENCE</scope>
    <source>
        <strain evidence="8">317325-3</strain>
    </source>
</reference>
<evidence type="ECO:0000256" key="6">
    <source>
        <dbReference type="ARBA" id="ARBA00022729"/>
    </source>
</evidence>
<evidence type="ECO:0000256" key="3">
    <source>
        <dbReference type="ARBA" id="ARBA00011557"/>
    </source>
</evidence>
<evidence type="ECO:0000256" key="1">
    <source>
        <dbReference type="ARBA" id="ARBA00004418"/>
    </source>
</evidence>
<proteinExistence type="inferred from homology"/>
<evidence type="ECO:0000313" key="9">
    <source>
        <dbReference type="Proteomes" id="UP000662914"/>
    </source>
</evidence>
<feature type="chain" id="PRO_5035289285" description="sn-glycerol-3-phosphate-binding periplasmic protein UgpB" evidence="7">
    <location>
        <begin position="20"/>
        <end position="428"/>
    </location>
</feature>
<dbReference type="Gene3D" id="3.40.190.10">
    <property type="entry name" value="Periplasmic binding protein-like II"/>
    <property type="match status" value="2"/>
</dbReference>
<keyword evidence="6 7" id="KW-0732">Signal</keyword>
<dbReference type="EMBL" id="AP021857">
    <property type="protein sequence ID" value="BBO20171.1"/>
    <property type="molecule type" value="Genomic_DNA"/>
</dbReference>
<feature type="signal peptide" evidence="7">
    <location>
        <begin position="1"/>
        <end position="19"/>
    </location>
</feature>
<protein>
    <recommendedName>
        <fullName evidence="4">sn-glycerol-3-phosphate-binding periplasmic protein UgpB</fullName>
    </recommendedName>
</protein>
<dbReference type="KEGG" id="ddz:DSYM_08700"/>
<dbReference type="InterPro" id="IPR050490">
    <property type="entry name" value="Bact_solute-bd_prot1"/>
</dbReference>
<comment type="subcellular location">
    <subcellularLocation>
        <location evidence="1">Periplasm</location>
    </subcellularLocation>
</comment>
<dbReference type="GO" id="GO:0042597">
    <property type="term" value="C:periplasmic space"/>
    <property type="evidence" value="ECO:0007669"/>
    <property type="project" value="UniProtKB-SubCell"/>
</dbReference>
<dbReference type="PANTHER" id="PTHR43649:SF31">
    <property type="entry name" value="SN-GLYCEROL-3-PHOSPHATE-BINDING PERIPLASMIC PROTEIN UGPB"/>
    <property type="match status" value="1"/>
</dbReference>
<organism evidence="8 9">
    <name type="scientific">Candidatus Desulfobacillus denitrificans</name>
    <dbReference type="NCBI Taxonomy" id="2608985"/>
    <lineage>
        <taxon>Bacteria</taxon>
        <taxon>Pseudomonadati</taxon>
        <taxon>Pseudomonadota</taxon>
        <taxon>Betaproteobacteria</taxon>
        <taxon>Candidatus Desulfobacillus</taxon>
    </lineage>
</organism>
<evidence type="ECO:0000256" key="2">
    <source>
        <dbReference type="ARBA" id="ARBA00008520"/>
    </source>
</evidence>
<dbReference type="AlphaFoldDB" id="A0A809S3I8"/>
<evidence type="ECO:0000256" key="7">
    <source>
        <dbReference type="SAM" id="SignalP"/>
    </source>
</evidence>
<comment type="subunit">
    <text evidence="3">The complex is composed of two ATP-binding proteins (UgpC), two transmembrane proteins (UgpA and UgpE) and a solute-binding protein (UgpB).</text>
</comment>
<dbReference type="InterPro" id="IPR006059">
    <property type="entry name" value="SBP"/>
</dbReference>
<evidence type="ECO:0000313" key="8">
    <source>
        <dbReference type="EMBL" id="BBO20171.1"/>
    </source>
</evidence>
<accession>A0A809S3I8</accession>
<dbReference type="SUPFAM" id="SSF53850">
    <property type="entry name" value="Periplasmic binding protein-like II"/>
    <property type="match status" value="1"/>
</dbReference>
<gene>
    <name evidence="8" type="ORF">DSYM_08700</name>
</gene>